<dbReference type="PANTHER" id="PTHR30081:SF8">
    <property type="entry name" value="PROTEIN TRANSLOCASE SUBUNIT SECF"/>
    <property type="match status" value="1"/>
</dbReference>
<protein>
    <recommendedName>
        <fullName evidence="10">Protein-export membrane protein SecF</fullName>
    </recommendedName>
</protein>
<feature type="transmembrane region" description="Helical" evidence="10">
    <location>
        <begin position="241"/>
        <end position="258"/>
    </location>
</feature>
<feature type="transmembrane region" description="Helical" evidence="10">
    <location>
        <begin position="190"/>
        <end position="210"/>
    </location>
</feature>
<organism evidence="12 13">
    <name type="scientific">Candidatus Ryanbacteria bacterium RIFCSPHIGHO2_01_FULL_48_27</name>
    <dbReference type="NCBI Taxonomy" id="1802115"/>
    <lineage>
        <taxon>Bacteria</taxon>
        <taxon>Candidatus Ryaniibacteriota</taxon>
    </lineage>
</organism>
<dbReference type="GO" id="GO:0043952">
    <property type="term" value="P:protein transport by the Sec complex"/>
    <property type="evidence" value="ECO:0007669"/>
    <property type="project" value="UniProtKB-UniRule"/>
</dbReference>
<keyword evidence="9 10" id="KW-0472">Membrane</keyword>
<keyword evidence="8 10" id="KW-0811">Translocation</keyword>
<comment type="subunit">
    <text evidence="10">Forms a complex with SecD. Part of the essential Sec protein translocation apparatus which comprises SecA, SecYEG and auxiliary proteins SecDF. Other proteins may also be involved.</text>
</comment>
<dbReference type="EMBL" id="MHNL01000005">
    <property type="protein sequence ID" value="OGZ45866.1"/>
    <property type="molecule type" value="Genomic_DNA"/>
</dbReference>
<feature type="transmembrane region" description="Helical" evidence="10">
    <location>
        <begin position="126"/>
        <end position="145"/>
    </location>
</feature>
<feature type="transmembrane region" description="Helical" evidence="10">
    <location>
        <begin position="157"/>
        <end position="178"/>
    </location>
</feature>
<evidence type="ECO:0000256" key="6">
    <source>
        <dbReference type="ARBA" id="ARBA00022927"/>
    </source>
</evidence>
<dbReference type="Pfam" id="PF07549">
    <property type="entry name" value="Sec_GG"/>
    <property type="match status" value="1"/>
</dbReference>
<dbReference type="GO" id="GO:0006605">
    <property type="term" value="P:protein targeting"/>
    <property type="evidence" value="ECO:0007669"/>
    <property type="project" value="UniProtKB-UniRule"/>
</dbReference>
<evidence type="ECO:0000256" key="8">
    <source>
        <dbReference type="ARBA" id="ARBA00023010"/>
    </source>
</evidence>
<proteinExistence type="inferred from homology"/>
<evidence type="ECO:0000256" key="5">
    <source>
        <dbReference type="ARBA" id="ARBA00022692"/>
    </source>
</evidence>
<keyword evidence="3 10" id="KW-1003">Cell membrane</keyword>
<dbReference type="HAMAP" id="MF_01464_B">
    <property type="entry name" value="SecF_B"/>
    <property type="match status" value="1"/>
</dbReference>
<dbReference type="Gene3D" id="1.20.1640.10">
    <property type="entry name" value="Multidrug efflux transporter AcrB transmembrane domain"/>
    <property type="match status" value="1"/>
</dbReference>
<dbReference type="STRING" id="1802115.A2756_03080"/>
<dbReference type="NCBIfam" id="TIGR00916">
    <property type="entry name" value="2A0604s01"/>
    <property type="match status" value="1"/>
</dbReference>
<dbReference type="PROSITE" id="PS50156">
    <property type="entry name" value="SSD"/>
    <property type="match status" value="1"/>
</dbReference>
<evidence type="ECO:0000256" key="3">
    <source>
        <dbReference type="ARBA" id="ARBA00022475"/>
    </source>
</evidence>
<keyword evidence="5 10" id="KW-0812">Transmembrane</keyword>
<feature type="transmembrane region" description="Helical" evidence="10">
    <location>
        <begin position="264"/>
        <end position="289"/>
    </location>
</feature>
<evidence type="ECO:0000256" key="10">
    <source>
        <dbReference type="HAMAP-Rule" id="MF_01464"/>
    </source>
</evidence>
<evidence type="ECO:0000256" key="7">
    <source>
        <dbReference type="ARBA" id="ARBA00022989"/>
    </source>
</evidence>
<dbReference type="InterPro" id="IPR048634">
    <property type="entry name" value="SecD_SecF_C"/>
</dbReference>
<comment type="function">
    <text evidence="10">Part of the Sec protein translocase complex. Interacts with the SecYEG preprotein conducting channel. SecDF uses the proton motive force (PMF) to complete protein translocation after the ATP-dependent function of SecA.</text>
</comment>
<dbReference type="PANTHER" id="PTHR30081">
    <property type="entry name" value="PROTEIN-EXPORT MEMBRANE PROTEIN SEC"/>
    <property type="match status" value="1"/>
</dbReference>
<evidence type="ECO:0000313" key="12">
    <source>
        <dbReference type="EMBL" id="OGZ45866.1"/>
    </source>
</evidence>
<dbReference type="InterPro" id="IPR000731">
    <property type="entry name" value="SSD"/>
</dbReference>
<dbReference type="SUPFAM" id="SSF82866">
    <property type="entry name" value="Multidrug efflux transporter AcrB transmembrane domain"/>
    <property type="match status" value="1"/>
</dbReference>
<dbReference type="Proteomes" id="UP000177785">
    <property type="component" value="Unassembled WGS sequence"/>
</dbReference>
<evidence type="ECO:0000256" key="9">
    <source>
        <dbReference type="ARBA" id="ARBA00023136"/>
    </source>
</evidence>
<keyword evidence="2 10" id="KW-0813">Transport</keyword>
<dbReference type="InterPro" id="IPR022645">
    <property type="entry name" value="SecD/SecF_bac"/>
</dbReference>
<dbReference type="GO" id="GO:0005886">
    <property type="term" value="C:plasma membrane"/>
    <property type="evidence" value="ECO:0007669"/>
    <property type="project" value="UniProtKB-SubCell"/>
</dbReference>
<dbReference type="InterPro" id="IPR022646">
    <property type="entry name" value="SecD/SecF_CS"/>
</dbReference>
<comment type="caution">
    <text evidence="12">The sequence shown here is derived from an EMBL/GenBank/DDBJ whole genome shotgun (WGS) entry which is preliminary data.</text>
</comment>
<gene>
    <name evidence="10" type="primary">secF</name>
    <name evidence="12" type="ORF">A2756_03080</name>
</gene>
<keyword evidence="7 10" id="KW-1133">Transmembrane helix</keyword>
<reference evidence="12 13" key="1">
    <citation type="journal article" date="2016" name="Nat. Commun.">
        <title>Thousands of microbial genomes shed light on interconnected biogeochemical processes in an aquifer system.</title>
        <authorList>
            <person name="Anantharaman K."/>
            <person name="Brown C.T."/>
            <person name="Hug L.A."/>
            <person name="Sharon I."/>
            <person name="Castelle C.J."/>
            <person name="Probst A.J."/>
            <person name="Thomas B.C."/>
            <person name="Singh A."/>
            <person name="Wilkins M.J."/>
            <person name="Karaoz U."/>
            <person name="Brodie E.L."/>
            <person name="Williams K.H."/>
            <person name="Hubbard S.S."/>
            <person name="Banfield J.F."/>
        </authorList>
    </citation>
    <scope>NUCLEOTIDE SEQUENCE [LARGE SCALE GENOMIC DNA]</scope>
</reference>
<evidence type="ECO:0000256" key="4">
    <source>
        <dbReference type="ARBA" id="ARBA00022519"/>
    </source>
</evidence>
<evidence type="ECO:0000313" key="13">
    <source>
        <dbReference type="Proteomes" id="UP000177785"/>
    </source>
</evidence>
<dbReference type="PRINTS" id="PR01755">
    <property type="entry name" value="SECFTRNLCASE"/>
</dbReference>
<dbReference type="GO" id="GO:0015450">
    <property type="term" value="F:protein-transporting ATPase activity"/>
    <property type="evidence" value="ECO:0007669"/>
    <property type="project" value="InterPro"/>
</dbReference>
<dbReference type="NCBIfam" id="TIGR00966">
    <property type="entry name" value="transloc_SecF"/>
    <property type="match status" value="1"/>
</dbReference>
<comment type="subcellular location">
    <subcellularLocation>
        <location evidence="1 10">Cell membrane</location>
        <topology evidence="1 10">Multi-pass membrane protein</topology>
    </subcellularLocation>
</comment>
<evidence type="ECO:0000256" key="1">
    <source>
        <dbReference type="ARBA" id="ARBA00004651"/>
    </source>
</evidence>
<evidence type="ECO:0000259" key="11">
    <source>
        <dbReference type="PROSITE" id="PS50156"/>
    </source>
</evidence>
<sequence>MNIVAYRKIPYIISGLLFVLSIGALSLWGLKLGIDFTGGSLMELEFVNARPTTEELQQKIAALNIGSVQMQQTGDKGLFLRMRDLDEATHQKLLQALGERDPNAGFVEKRFDSIGPTIGGELKRRATYALFLVILMIVLYIAFVFRKVSRPVASWKYGLVAIVALLHDVIIPIGFFAYLGHFQGVEIDALFITAVLTILGFSVHDTIVVFDRIRENLRRGKGASFEETVGISINETIVRSINTSLTLFLVLLTLFFFGGHSTKYFSLALIIGTVFGTYSSICIASPLLVTWERWKAKRV</sequence>
<accession>A0A1G2G6J6</accession>
<dbReference type="InterPro" id="IPR055344">
    <property type="entry name" value="SecD_SecF_C_bact"/>
</dbReference>
<dbReference type="GO" id="GO:0065002">
    <property type="term" value="P:intracellular protein transmembrane transport"/>
    <property type="evidence" value="ECO:0007669"/>
    <property type="project" value="UniProtKB-UniRule"/>
</dbReference>
<keyword evidence="4" id="KW-0997">Cell inner membrane</keyword>
<dbReference type="InterPro" id="IPR022813">
    <property type="entry name" value="SecD/SecF_arch_bac"/>
</dbReference>
<dbReference type="InterPro" id="IPR005665">
    <property type="entry name" value="SecF_bac"/>
</dbReference>
<feature type="domain" description="SSD" evidence="11">
    <location>
        <begin position="126"/>
        <end position="290"/>
    </location>
</feature>
<dbReference type="AlphaFoldDB" id="A0A1G2G6J6"/>
<name>A0A1G2G6J6_9BACT</name>
<evidence type="ECO:0000256" key="2">
    <source>
        <dbReference type="ARBA" id="ARBA00022448"/>
    </source>
</evidence>
<comment type="similarity">
    <text evidence="10">Belongs to the SecD/SecF family. SecF subfamily.</text>
</comment>
<keyword evidence="6 10" id="KW-0653">Protein transport</keyword>
<feature type="transmembrane region" description="Helical" evidence="10">
    <location>
        <begin position="12"/>
        <end position="30"/>
    </location>
</feature>
<dbReference type="Pfam" id="PF02355">
    <property type="entry name" value="SecD_SecF_C"/>
    <property type="match status" value="1"/>
</dbReference>